<dbReference type="InterPro" id="IPR013087">
    <property type="entry name" value="Znf_C2H2_type"/>
</dbReference>
<proteinExistence type="predicted"/>
<dbReference type="PANTHER" id="PTHR47487">
    <property type="entry name" value="OS06G0651300 PROTEIN-RELATED"/>
    <property type="match status" value="1"/>
</dbReference>
<protein>
    <recommendedName>
        <fullName evidence="2">U1-type domain-containing protein</fullName>
    </recommendedName>
</protein>
<dbReference type="SUPFAM" id="SSF57667">
    <property type="entry name" value="beta-beta-alpha zinc fingers"/>
    <property type="match status" value="1"/>
</dbReference>
<dbReference type="AlphaFoldDB" id="A0AAV5ITU2"/>
<dbReference type="GO" id="GO:0003676">
    <property type="term" value="F:nucleic acid binding"/>
    <property type="evidence" value="ECO:0007669"/>
    <property type="project" value="InterPro"/>
</dbReference>
<comment type="caution">
    <text evidence="3">The sequence shown here is derived from an EMBL/GenBank/DDBJ whole genome shotgun (WGS) entry which is preliminary data.</text>
</comment>
<dbReference type="InterPro" id="IPR036236">
    <property type="entry name" value="Znf_C2H2_sf"/>
</dbReference>
<dbReference type="SMART" id="SM00451">
    <property type="entry name" value="ZnF_U1"/>
    <property type="match status" value="1"/>
</dbReference>
<organism evidence="3 4">
    <name type="scientific">Rubroshorea leprosula</name>
    <dbReference type="NCBI Taxonomy" id="152421"/>
    <lineage>
        <taxon>Eukaryota</taxon>
        <taxon>Viridiplantae</taxon>
        <taxon>Streptophyta</taxon>
        <taxon>Embryophyta</taxon>
        <taxon>Tracheophyta</taxon>
        <taxon>Spermatophyta</taxon>
        <taxon>Magnoliopsida</taxon>
        <taxon>eudicotyledons</taxon>
        <taxon>Gunneridae</taxon>
        <taxon>Pentapetalae</taxon>
        <taxon>rosids</taxon>
        <taxon>malvids</taxon>
        <taxon>Malvales</taxon>
        <taxon>Dipterocarpaceae</taxon>
        <taxon>Rubroshorea</taxon>
    </lineage>
</organism>
<gene>
    <name evidence="3" type="ORF">SLEP1_g15619</name>
</gene>
<feature type="region of interest" description="Disordered" evidence="1">
    <location>
        <begin position="208"/>
        <end position="242"/>
    </location>
</feature>
<dbReference type="InterPro" id="IPR003604">
    <property type="entry name" value="Matrin/U1-like-C_Znf_C2H2"/>
</dbReference>
<feature type="region of interest" description="Disordered" evidence="1">
    <location>
        <begin position="169"/>
        <end position="189"/>
    </location>
</feature>
<evidence type="ECO:0000313" key="3">
    <source>
        <dbReference type="EMBL" id="GKV03289.1"/>
    </source>
</evidence>
<evidence type="ECO:0000313" key="4">
    <source>
        <dbReference type="Proteomes" id="UP001054252"/>
    </source>
</evidence>
<dbReference type="EMBL" id="BPVZ01000020">
    <property type="protein sequence ID" value="GKV03289.1"/>
    <property type="molecule type" value="Genomic_DNA"/>
</dbReference>
<feature type="region of interest" description="Disordered" evidence="1">
    <location>
        <begin position="72"/>
        <end position="147"/>
    </location>
</feature>
<feature type="domain" description="U1-type" evidence="2">
    <location>
        <begin position="144"/>
        <end position="178"/>
    </location>
</feature>
<evidence type="ECO:0000256" key="1">
    <source>
        <dbReference type="SAM" id="MobiDB-lite"/>
    </source>
</evidence>
<dbReference type="Pfam" id="PF12874">
    <property type="entry name" value="zf-met"/>
    <property type="match status" value="1"/>
</dbReference>
<evidence type="ECO:0000259" key="2">
    <source>
        <dbReference type="SMART" id="SM00451"/>
    </source>
</evidence>
<dbReference type="GO" id="GO:0008270">
    <property type="term" value="F:zinc ion binding"/>
    <property type="evidence" value="ECO:0007669"/>
    <property type="project" value="InterPro"/>
</dbReference>
<keyword evidence="4" id="KW-1185">Reference proteome</keyword>
<reference evidence="3 4" key="1">
    <citation type="journal article" date="2021" name="Commun. Biol.">
        <title>The genome of Shorea leprosula (Dipterocarpaceae) highlights the ecological relevance of drought in aseasonal tropical rainforests.</title>
        <authorList>
            <person name="Ng K.K.S."/>
            <person name="Kobayashi M.J."/>
            <person name="Fawcett J.A."/>
            <person name="Hatakeyama M."/>
            <person name="Paape T."/>
            <person name="Ng C.H."/>
            <person name="Ang C.C."/>
            <person name="Tnah L.H."/>
            <person name="Lee C.T."/>
            <person name="Nishiyama T."/>
            <person name="Sese J."/>
            <person name="O'Brien M.J."/>
            <person name="Copetti D."/>
            <person name="Mohd Noor M.I."/>
            <person name="Ong R.C."/>
            <person name="Putra M."/>
            <person name="Sireger I.Z."/>
            <person name="Indrioko S."/>
            <person name="Kosugi Y."/>
            <person name="Izuno A."/>
            <person name="Isagi Y."/>
            <person name="Lee S.L."/>
            <person name="Shimizu K.K."/>
        </authorList>
    </citation>
    <scope>NUCLEOTIDE SEQUENCE [LARGE SCALE GENOMIC DNA]</scope>
    <source>
        <strain evidence="3">214</strain>
    </source>
</reference>
<name>A0AAV5ITU2_9ROSI</name>
<dbReference type="Proteomes" id="UP001054252">
    <property type="component" value="Unassembled WGS sequence"/>
</dbReference>
<sequence>MEKQRIREEIIAEELARRRVLEAEVKRELMVEREIAMRRAREMGIPNDERFSMQSGSRQFMRHFEEQQRAFTSRFHSDPLLQPPEVPQRLPEHPCTEVKASSESNKDKFIVLARPDSNISEKKRKTSPESGVQALPSTSSKKPKEEWSCAVCQVSATSEKGLNEHLRGRKHKAKEGLRAQRMTPTSTSSTISVIAEINRKAKDENMVANEANENTEEGVADADGSCPSPLTVPYPAKEDVTV</sequence>
<dbReference type="PANTHER" id="PTHR47487:SF8">
    <property type="entry name" value="OS08G0270900 PROTEIN"/>
    <property type="match status" value="1"/>
</dbReference>
<dbReference type="Gene3D" id="3.30.160.60">
    <property type="entry name" value="Classic Zinc Finger"/>
    <property type="match status" value="1"/>
</dbReference>
<accession>A0AAV5ITU2</accession>